<name>A0ABU8MQ34_9PSEU</name>
<dbReference type="InterPro" id="IPR032783">
    <property type="entry name" value="AraC_lig"/>
</dbReference>
<dbReference type="RefSeq" id="WP_337695937.1">
    <property type="nucleotide sequence ID" value="NZ_JBBEGN010000007.1"/>
</dbReference>
<sequence length="309" mass="31984">MDHVTGLLDGPRARGAFLLRCLLEPPFAVRIEDGAPLTLVVVTRGGTSLRADAGTTAEAGRGDVIVLRGPTPYTVVSDADAPLQAVIGAGERCSVPPGAVRPPGSLGVRTWGHHPNASTALLVGTYPVGGDVGARLVRSLPAVTVLHPADLDGAPDGLVTLLDAELDRDAAGQDVVLDRALDLLLVTVLRAWFAGPAAPSAALARRDPAVGPVLRAMETEPARGWTVEGLARGAGLSRAAFARRFTALVGEPPMAWLTDLRLSLAADLLRGTDLTLAVIADRVGYGSPFALSTAFHRERGVRPAALRAG</sequence>
<dbReference type="Proteomes" id="UP001385809">
    <property type="component" value="Unassembled WGS sequence"/>
</dbReference>
<reference evidence="5 6" key="1">
    <citation type="submission" date="2024-03" db="EMBL/GenBank/DDBJ databases">
        <title>Actinomycetospora sp. OC33-EN08, a novel actinomycete isolated from wild orchid (Aerides multiflora).</title>
        <authorList>
            <person name="Suriyachadkun C."/>
        </authorList>
    </citation>
    <scope>NUCLEOTIDE SEQUENCE [LARGE SCALE GENOMIC DNA]</scope>
    <source>
        <strain evidence="5 6">OC33-EN08</strain>
    </source>
</reference>
<dbReference type="PANTHER" id="PTHR46796">
    <property type="entry name" value="HTH-TYPE TRANSCRIPTIONAL ACTIVATOR RHAS-RELATED"/>
    <property type="match status" value="1"/>
</dbReference>
<dbReference type="SUPFAM" id="SSF46689">
    <property type="entry name" value="Homeodomain-like"/>
    <property type="match status" value="2"/>
</dbReference>
<gene>
    <name evidence="5" type="ORF">WCD74_16435</name>
</gene>
<evidence type="ECO:0000256" key="3">
    <source>
        <dbReference type="ARBA" id="ARBA00023163"/>
    </source>
</evidence>
<evidence type="ECO:0000256" key="2">
    <source>
        <dbReference type="ARBA" id="ARBA00023125"/>
    </source>
</evidence>
<keyword evidence="6" id="KW-1185">Reference proteome</keyword>
<dbReference type="Pfam" id="PF12833">
    <property type="entry name" value="HTH_18"/>
    <property type="match status" value="1"/>
</dbReference>
<comment type="caution">
    <text evidence="5">The sequence shown here is derived from an EMBL/GenBank/DDBJ whole genome shotgun (WGS) entry which is preliminary data.</text>
</comment>
<dbReference type="Gene3D" id="1.10.10.60">
    <property type="entry name" value="Homeodomain-like"/>
    <property type="match status" value="2"/>
</dbReference>
<dbReference type="PANTHER" id="PTHR46796:SF13">
    <property type="entry name" value="HTH-TYPE TRANSCRIPTIONAL ACTIVATOR RHAS"/>
    <property type="match status" value="1"/>
</dbReference>
<keyword evidence="1" id="KW-0805">Transcription regulation</keyword>
<dbReference type="InterPro" id="IPR018060">
    <property type="entry name" value="HTH_AraC"/>
</dbReference>
<dbReference type="Pfam" id="PF12852">
    <property type="entry name" value="Cupin_6"/>
    <property type="match status" value="1"/>
</dbReference>
<organism evidence="5 6">
    <name type="scientific">Actinomycetospora aurantiaca</name>
    <dbReference type="NCBI Taxonomy" id="3129233"/>
    <lineage>
        <taxon>Bacteria</taxon>
        <taxon>Bacillati</taxon>
        <taxon>Actinomycetota</taxon>
        <taxon>Actinomycetes</taxon>
        <taxon>Pseudonocardiales</taxon>
        <taxon>Pseudonocardiaceae</taxon>
        <taxon>Actinomycetospora</taxon>
    </lineage>
</organism>
<dbReference type="InterPro" id="IPR050204">
    <property type="entry name" value="AraC_XylS_family_regulators"/>
</dbReference>
<keyword evidence="2" id="KW-0238">DNA-binding</keyword>
<accession>A0ABU8MQ34</accession>
<evidence type="ECO:0000259" key="4">
    <source>
        <dbReference type="PROSITE" id="PS01124"/>
    </source>
</evidence>
<dbReference type="PROSITE" id="PS01124">
    <property type="entry name" value="HTH_ARAC_FAMILY_2"/>
    <property type="match status" value="1"/>
</dbReference>
<feature type="domain" description="HTH araC/xylS-type" evidence="4">
    <location>
        <begin position="211"/>
        <end position="309"/>
    </location>
</feature>
<dbReference type="SMART" id="SM00342">
    <property type="entry name" value="HTH_ARAC"/>
    <property type="match status" value="1"/>
</dbReference>
<keyword evidence="3" id="KW-0804">Transcription</keyword>
<dbReference type="InterPro" id="IPR009057">
    <property type="entry name" value="Homeodomain-like_sf"/>
</dbReference>
<dbReference type="EMBL" id="JBBEGN010000007">
    <property type="protein sequence ID" value="MEJ2869366.1"/>
    <property type="molecule type" value="Genomic_DNA"/>
</dbReference>
<proteinExistence type="predicted"/>
<protein>
    <submittedName>
        <fullName evidence="5">AraC family transcriptional regulator</fullName>
    </submittedName>
</protein>
<evidence type="ECO:0000313" key="6">
    <source>
        <dbReference type="Proteomes" id="UP001385809"/>
    </source>
</evidence>
<evidence type="ECO:0000313" key="5">
    <source>
        <dbReference type="EMBL" id="MEJ2869366.1"/>
    </source>
</evidence>
<evidence type="ECO:0000256" key="1">
    <source>
        <dbReference type="ARBA" id="ARBA00023015"/>
    </source>
</evidence>